<gene>
    <name evidence="1" type="ORF">QLS97_11850</name>
</gene>
<evidence type="ECO:0000313" key="1">
    <source>
        <dbReference type="EMBL" id="MDI5950342.1"/>
    </source>
</evidence>
<dbReference type="AlphaFoldDB" id="A0AAW6TTF3"/>
<dbReference type="EMBL" id="JASCRY010000003">
    <property type="protein sequence ID" value="MDI5950342.1"/>
    <property type="molecule type" value="Genomic_DNA"/>
</dbReference>
<dbReference type="Proteomes" id="UP001228643">
    <property type="component" value="Unassembled WGS sequence"/>
</dbReference>
<dbReference type="RefSeq" id="WP_282716914.1">
    <property type="nucleotide sequence ID" value="NZ_JASCRX010000005.1"/>
</dbReference>
<accession>A0AAW6TTF3</accession>
<reference evidence="1 2" key="1">
    <citation type="submission" date="2023-04" db="EMBL/GenBank/DDBJ databases">
        <title>Two novel species of Flavobacterium.</title>
        <authorList>
            <person name="Liu Q."/>
            <person name="Xin Y.-H."/>
        </authorList>
    </citation>
    <scope>NUCLEOTIDE SEQUENCE [LARGE SCALE GENOMIC DNA]</scope>
    <source>
        <strain evidence="1 2">LB2P87</strain>
    </source>
</reference>
<proteinExistence type="predicted"/>
<evidence type="ECO:0008006" key="3">
    <source>
        <dbReference type="Google" id="ProtNLM"/>
    </source>
</evidence>
<sequence>MTFNANAQSSKIIAGFNNIESVATDGHFIYLADIGKILYPSTKDNDGKIIRLDRKGEIIDSTFIKEKLNAPKGLTVTEKILFLTDIDRLIAIDLKTGNKLYEINFSKDTSYLRDISIQDKNTLYISASDTNKIFKVNLIDKTYSKIKTDKLILGINGLSYHKKSNRIYVNSFGNNTDANGSIGYINLIDNTFTKLAIVAGNYNGIYINNNILYTSNWFPFQKKGALLSFQLSNLRTNTIKAPKSLTGPSDFFILDDQIIVSDLINRKLHFIPL</sequence>
<name>A0AAW6TTF3_9FLAO</name>
<evidence type="ECO:0000313" key="2">
    <source>
        <dbReference type="Proteomes" id="UP001228643"/>
    </source>
</evidence>
<organism evidence="1 2">
    <name type="scientific">Flavobacterium yafengii</name>
    <dbReference type="NCBI Taxonomy" id="3041253"/>
    <lineage>
        <taxon>Bacteria</taxon>
        <taxon>Pseudomonadati</taxon>
        <taxon>Bacteroidota</taxon>
        <taxon>Flavobacteriia</taxon>
        <taxon>Flavobacteriales</taxon>
        <taxon>Flavobacteriaceae</taxon>
        <taxon>Flavobacterium</taxon>
    </lineage>
</organism>
<dbReference type="SUPFAM" id="SSF63825">
    <property type="entry name" value="YWTD domain"/>
    <property type="match status" value="1"/>
</dbReference>
<dbReference type="Gene3D" id="2.120.10.30">
    <property type="entry name" value="TolB, C-terminal domain"/>
    <property type="match status" value="1"/>
</dbReference>
<protein>
    <recommendedName>
        <fullName evidence="3">ATP-binding protein</fullName>
    </recommendedName>
</protein>
<comment type="caution">
    <text evidence="1">The sequence shown here is derived from an EMBL/GenBank/DDBJ whole genome shotgun (WGS) entry which is preliminary data.</text>
</comment>
<dbReference type="InterPro" id="IPR011042">
    <property type="entry name" value="6-blade_b-propeller_TolB-like"/>
</dbReference>
<keyword evidence="2" id="KW-1185">Reference proteome</keyword>